<sequence>MRPQQPFQIETSRLQPSGTFRRIYRHSPLRATVEEQLHDLDLRQNSSLVPHQLRHAHKVPHSSSLGRNGLETTAFLHITIPFPRIVDSEDLTSSARVRFIMFVPQISVRCCFVDLLVGLYRCADRNKFARQQRFELRSNRTHAMHLILVSKGCFGVALGTGAVFSGPRFHLHWALVRRP</sequence>
<accession>A0A177C8Z9</accession>
<organism evidence="2 3">
    <name type="scientific">Paraphaeosphaeria sporulosa</name>
    <dbReference type="NCBI Taxonomy" id="1460663"/>
    <lineage>
        <taxon>Eukaryota</taxon>
        <taxon>Fungi</taxon>
        <taxon>Dikarya</taxon>
        <taxon>Ascomycota</taxon>
        <taxon>Pezizomycotina</taxon>
        <taxon>Dothideomycetes</taxon>
        <taxon>Pleosporomycetidae</taxon>
        <taxon>Pleosporales</taxon>
        <taxon>Massarineae</taxon>
        <taxon>Didymosphaeriaceae</taxon>
        <taxon>Paraphaeosphaeria</taxon>
    </lineage>
</organism>
<dbReference type="RefSeq" id="XP_018034221.1">
    <property type="nucleotide sequence ID" value="XM_018187728.1"/>
</dbReference>
<dbReference type="AlphaFoldDB" id="A0A177C8Z9"/>
<feature type="transmembrane region" description="Helical" evidence="1">
    <location>
        <begin position="99"/>
        <end position="122"/>
    </location>
</feature>
<keyword evidence="1" id="KW-0812">Transmembrane</keyword>
<dbReference type="GeneID" id="28771214"/>
<dbReference type="InParanoid" id="A0A177C8Z9"/>
<keyword evidence="3" id="KW-1185">Reference proteome</keyword>
<gene>
    <name evidence="2" type="ORF">CC84DRAFT_870162</name>
</gene>
<dbReference type="OrthoDB" id="10646932at2759"/>
<reference evidence="2 3" key="1">
    <citation type="submission" date="2016-05" db="EMBL/GenBank/DDBJ databases">
        <title>Comparative analysis of secretome profiles of manganese(II)-oxidizing ascomycete fungi.</title>
        <authorList>
            <consortium name="DOE Joint Genome Institute"/>
            <person name="Zeiner C.A."/>
            <person name="Purvine S.O."/>
            <person name="Zink E.M."/>
            <person name="Wu S."/>
            <person name="Pasa-Tolic L."/>
            <person name="Chaput D.L."/>
            <person name="Haridas S."/>
            <person name="Grigoriev I.V."/>
            <person name="Santelli C.M."/>
            <person name="Hansel C.M."/>
        </authorList>
    </citation>
    <scope>NUCLEOTIDE SEQUENCE [LARGE SCALE GENOMIC DNA]</scope>
    <source>
        <strain evidence="2 3">AP3s5-JAC2a</strain>
    </source>
</reference>
<dbReference type="EMBL" id="KV441554">
    <property type="protein sequence ID" value="OAG03856.1"/>
    <property type="molecule type" value="Genomic_DNA"/>
</dbReference>
<evidence type="ECO:0000313" key="2">
    <source>
        <dbReference type="EMBL" id="OAG03856.1"/>
    </source>
</evidence>
<name>A0A177C8Z9_9PLEO</name>
<dbReference type="Proteomes" id="UP000077069">
    <property type="component" value="Unassembled WGS sequence"/>
</dbReference>
<feature type="transmembrane region" description="Helical" evidence="1">
    <location>
        <begin position="143"/>
        <end position="164"/>
    </location>
</feature>
<protein>
    <submittedName>
        <fullName evidence="2">Uncharacterized protein</fullName>
    </submittedName>
</protein>
<proteinExistence type="predicted"/>
<evidence type="ECO:0000313" key="3">
    <source>
        <dbReference type="Proteomes" id="UP000077069"/>
    </source>
</evidence>
<evidence type="ECO:0000256" key="1">
    <source>
        <dbReference type="SAM" id="Phobius"/>
    </source>
</evidence>
<keyword evidence="1" id="KW-1133">Transmembrane helix</keyword>
<keyword evidence="1" id="KW-0472">Membrane</keyword>